<dbReference type="Proteomes" id="UP000266841">
    <property type="component" value="Unassembled WGS sequence"/>
</dbReference>
<organism evidence="2 3">
    <name type="scientific">Thalassiosira oceanica</name>
    <name type="common">Marine diatom</name>
    <dbReference type="NCBI Taxonomy" id="159749"/>
    <lineage>
        <taxon>Eukaryota</taxon>
        <taxon>Sar</taxon>
        <taxon>Stramenopiles</taxon>
        <taxon>Ochrophyta</taxon>
        <taxon>Bacillariophyta</taxon>
        <taxon>Coscinodiscophyceae</taxon>
        <taxon>Thalassiosirophycidae</taxon>
        <taxon>Thalassiosirales</taxon>
        <taxon>Thalassiosiraceae</taxon>
        <taxon>Thalassiosira</taxon>
    </lineage>
</organism>
<gene>
    <name evidence="2" type="ORF">THAOC_02955</name>
</gene>
<proteinExistence type="predicted"/>
<comment type="caution">
    <text evidence="2">The sequence shown here is derived from an EMBL/GenBank/DDBJ whole genome shotgun (WGS) entry which is preliminary data.</text>
</comment>
<sequence length="201" mass="22377">WLGIDSNGITGRGFASFIPVICDASDIESTLNSNHVLESVSKFMFDDDDDDDDSVQSDLIKILEMNEGTDKATTASLKVLRCHFNGDFDLVAVAGLGAKALPHLLSFFGKLKNSKCADFKDEVNCLSTLYRITRHNPEICGHPSNEKVARLKAEDLVTTMKHKLDGAEAQIEKLQNALMALERQLEELRENKRQKKEDNHA</sequence>
<dbReference type="AlphaFoldDB" id="K0TQ28"/>
<keyword evidence="1" id="KW-0175">Coiled coil</keyword>
<evidence type="ECO:0000313" key="2">
    <source>
        <dbReference type="EMBL" id="EJK75322.1"/>
    </source>
</evidence>
<feature type="coiled-coil region" evidence="1">
    <location>
        <begin position="157"/>
        <end position="201"/>
    </location>
</feature>
<evidence type="ECO:0000256" key="1">
    <source>
        <dbReference type="SAM" id="Coils"/>
    </source>
</evidence>
<name>K0TQ28_THAOC</name>
<keyword evidence="3" id="KW-1185">Reference proteome</keyword>
<evidence type="ECO:0000313" key="3">
    <source>
        <dbReference type="Proteomes" id="UP000266841"/>
    </source>
</evidence>
<protein>
    <submittedName>
        <fullName evidence="2">Uncharacterized protein</fullName>
    </submittedName>
</protein>
<reference evidence="2 3" key="1">
    <citation type="journal article" date="2012" name="Genome Biol.">
        <title>Genome and low-iron response of an oceanic diatom adapted to chronic iron limitation.</title>
        <authorList>
            <person name="Lommer M."/>
            <person name="Specht M."/>
            <person name="Roy A.S."/>
            <person name="Kraemer L."/>
            <person name="Andreson R."/>
            <person name="Gutowska M.A."/>
            <person name="Wolf J."/>
            <person name="Bergner S.V."/>
            <person name="Schilhabel M.B."/>
            <person name="Klostermeier U.C."/>
            <person name="Beiko R.G."/>
            <person name="Rosenstiel P."/>
            <person name="Hippler M."/>
            <person name="Laroche J."/>
        </authorList>
    </citation>
    <scope>NUCLEOTIDE SEQUENCE [LARGE SCALE GENOMIC DNA]</scope>
    <source>
        <strain evidence="2 3">CCMP1005</strain>
    </source>
</reference>
<accession>K0TQ28</accession>
<dbReference type="EMBL" id="AGNL01002999">
    <property type="protein sequence ID" value="EJK75322.1"/>
    <property type="molecule type" value="Genomic_DNA"/>
</dbReference>
<feature type="non-terminal residue" evidence="2">
    <location>
        <position position="1"/>
    </location>
</feature>